<dbReference type="InterPro" id="IPR013790">
    <property type="entry name" value="Dwarfin"/>
</dbReference>
<dbReference type="GO" id="GO:0071444">
    <property type="term" value="P:cellular response to pheromone"/>
    <property type="evidence" value="ECO:0007669"/>
    <property type="project" value="EnsemblMetazoa"/>
</dbReference>
<dbReference type="Gene3D" id="3.90.520.10">
    <property type="entry name" value="SMAD MH1 domain"/>
    <property type="match status" value="1"/>
</dbReference>
<comment type="similarity">
    <text evidence="1 9">Belongs to the dwarfin/SMAD family.</text>
</comment>
<evidence type="ECO:0000313" key="13">
    <source>
        <dbReference type="EMBL" id="KAF1745765.1"/>
    </source>
</evidence>
<feature type="region of interest" description="Disordered" evidence="10">
    <location>
        <begin position="573"/>
        <end position="601"/>
    </location>
</feature>
<evidence type="ECO:0000313" key="14">
    <source>
        <dbReference type="Proteomes" id="UP000483820"/>
    </source>
</evidence>
<evidence type="ECO:0000256" key="7">
    <source>
        <dbReference type="ARBA" id="ARBA00023163"/>
    </source>
</evidence>
<dbReference type="GO" id="GO:0030509">
    <property type="term" value="P:BMP signaling pathway"/>
    <property type="evidence" value="ECO:0007669"/>
    <property type="project" value="TreeGrafter"/>
</dbReference>
<comment type="subcellular location">
    <subcellularLocation>
        <location evidence="9">Cytoplasm</location>
    </subcellularLocation>
    <subcellularLocation>
        <location evidence="9">Nucleus</location>
    </subcellularLocation>
</comment>
<dbReference type="RefSeq" id="XP_003107018.2">
    <property type="nucleotide sequence ID" value="XM_003106970.2"/>
</dbReference>
<proteinExistence type="inferred from homology"/>
<dbReference type="GO" id="GO:0000978">
    <property type="term" value="F:RNA polymerase II cis-regulatory region sequence-specific DNA binding"/>
    <property type="evidence" value="ECO:0007669"/>
    <property type="project" value="TreeGrafter"/>
</dbReference>
<evidence type="ECO:0000256" key="3">
    <source>
        <dbReference type="ARBA" id="ARBA00022723"/>
    </source>
</evidence>
<dbReference type="PANTHER" id="PTHR13703:SF62">
    <property type="entry name" value="SMAD PROTEIN DAF-3"/>
    <property type="match status" value="1"/>
</dbReference>
<dbReference type="GO" id="GO:0071144">
    <property type="term" value="C:heteromeric SMAD protein complex"/>
    <property type="evidence" value="ECO:0007669"/>
    <property type="project" value="TreeGrafter"/>
</dbReference>
<keyword evidence="6" id="KW-0238">DNA-binding</keyword>
<dbReference type="GO" id="GO:0000122">
    <property type="term" value="P:negative regulation of transcription by RNA polymerase II"/>
    <property type="evidence" value="ECO:0007669"/>
    <property type="project" value="EnsemblMetazoa"/>
</dbReference>
<dbReference type="GO" id="GO:0061066">
    <property type="term" value="P:positive regulation of dauer larval development"/>
    <property type="evidence" value="ECO:0007669"/>
    <property type="project" value="EnsemblMetazoa"/>
</dbReference>
<dbReference type="FunFam" id="3.90.520.10:FF:000002">
    <property type="entry name" value="Mothers against decapentaplegic homolog"/>
    <property type="match status" value="1"/>
</dbReference>
<dbReference type="GO" id="GO:0043051">
    <property type="term" value="P:regulation of nematode pharyngeal pumping"/>
    <property type="evidence" value="ECO:0007669"/>
    <property type="project" value="EnsemblMetazoa"/>
</dbReference>
<evidence type="ECO:0000256" key="8">
    <source>
        <dbReference type="ARBA" id="ARBA00023242"/>
    </source>
</evidence>
<dbReference type="Pfam" id="PF03166">
    <property type="entry name" value="MH2"/>
    <property type="match status" value="1"/>
</dbReference>
<dbReference type="PROSITE" id="PS51076">
    <property type="entry name" value="MH2"/>
    <property type="match status" value="1"/>
</dbReference>
<dbReference type="GO" id="GO:0040024">
    <property type="term" value="P:dauer larval development"/>
    <property type="evidence" value="ECO:0007669"/>
    <property type="project" value="EnsemblMetazoa"/>
</dbReference>
<dbReference type="GO" id="GO:0000981">
    <property type="term" value="F:DNA-binding transcription factor activity, RNA polymerase II-specific"/>
    <property type="evidence" value="ECO:0007669"/>
    <property type="project" value="TreeGrafter"/>
</dbReference>
<evidence type="ECO:0000256" key="6">
    <source>
        <dbReference type="ARBA" id="ARBA00023125"/>
    </source>
</evidence>
<evidence type="ECO:0000256" key="4">
    <source>
        <dbReference type="ARBA" id="ARBA00022833"/>
    </source>
</evidence>
<dbReference type="CTD" id="9809810"/>
<dbReference type="GO" id="GO:0070411">
    <property type="term" value="F:I-SMAD binding"/>
    <property type="evidence" value="ECO:0007669"/>
    <property type="project" value="TreeGrafter"/>
</dbReference>
<dbReference type="EMBL" id="WUAV01000006">
    <property type="protein sequence ID" value="KAF1745765.1"/>
    <property type="molecule type" value="Genomic_DNA"/>
</dbReference>
<dbReference type="Gene3D" id="2.60.200.10">
    <property type="match status" value="1"/>
</dbReference>
<dbReference type="AlphaFoldDB" id="A0A6A5FTD7"/>
<keyword evidence="8 9" id="KW-0539">Nucleus</keyword>
<dbReference type="InterPro" id="IPR036578">
    <property type="entry name" value="SMAD_MH1_sf"/>
</dbReference>
<sequence length="984" mass="112557">MMTERQHLNGYPGSVPPPQYTFGQPGTSTANVGPVYGSKQGVQQNGFEDIPDIEAYERSLRGEATTFPLSLASSTPQVIDDQTPLMSPVSTSTKVVNRNGVKVEQMSPFLDPECNEEEPEEGVSYPDPDLFDTKNTIMTEHDLDVLKYGKNNPEEYRKKLDVPDASSPPNKIVEFLMYNRTLKENELQQINAYRTKRNRLSLNLVRLNPDREFDQKACESLVKKLKDKKHDLQNLIDVVHTKGTKYTGCITIPRTLDGRLQVHGRKGFPHVVYGKLWRFSEMTKNETRHVDHCKHAFEMKTDAVCVNPYHYEIVIGTMIVGQRESHDSREMSSTHTPSQRYHPNGRPSADEMSRMNIRPPTLPPTIPQHPIPSLPMNPQHPQMPPVQHHMPPHNSIPVHQIQPHQLPPTQYNHHMPQQIQQHLPSIPQHHQVPQLHQMQQHHQIPHSMTPHPTAQQTMQPIYHDLSNGTIQHHQMQQPMTSVSQMDHMNPMNSMIPLTPMTPSSIGSAMPPHSVATSYAYEHPPPYSVAMNGHYDPMAQFSASHMPSITPDPSMSHTPFPQHPTNYHFPMDIPSTSGANHHFPSQAHPPPNQDQEMYQDPDGNIWPPDFFQVYNLQAFRPDDQVAQETNQPLPADWTPRFFIPLSKFRTYCRETFTERFFDASEEDARPDESSNPNFVRMVDKDILGVGSYKYRPLPRGEEAVEDEDEDRPAAEAPYSDLANFVVKVTHESLCMSGKEPPVAPDVRWGVVSYYEEGDCYIERECYRGNFHIDSGFIISEQRLSLGLIQNPSRSTMAFKIRKAMIDGIRFSYKTDGSVWLQNNMRLPIFVTSGYLDDQCPGIRVNKVHKLYGHAKVKVFGFTRVKQIIRDRLYSKQMARLYLQQNGNRNPMFEVYHRIPLIAIQREARVTTDSLVKYCCVKVSFGKGFGDAYPERPIVSQCPVWLELKINSAFDYMDAILNDLENRFQGFQMHDYAKLGVDVSPD</sequence>
<evidence type="ECO:0000256" key="9">
    <source>
        <dbReference type="RuleBase" id="RU361195"/>
    </source>
</evidence>
<dbReference type="GO" id="GO:0009653">
    <property type="term" value="P:anatomical structure morphogenesis"/>
    <property type="evidence" value="ECO:0007669"/>
    <property type="project" value="TreeGrafter"/>
</dbReference>
<keyword evidence="5 9" id="KW-0805">Transcription regulation</keyword>
<dbReference type="GeneID" id="9809810"/>
<dbReference type="Pfam" id="PF03165">
    <property type="entry name" value="MH1"/>
    <property type="match status" value="1"/>
</dbReference>
<evidence type="ECO:0000256" key="5">
    <source>
        <dbReference type="ARBA" id="ARBA00023015"/>
    </source>
</evidence>
<dbReference type="KEGG" id="crq:GCK72_022212"/>
<evidence type="ECO:0000256" key="1">
    <source>
        <dbReference type="ARBA" id="ARBA00005545"/>
    </source>
</evidence>
<dbReference type="InterPro" id="IPR013019">
    <property type="entry name" value="MAD_homology_MH1"/>
</dbReference>
<dbReference type="GO" id="GO:0000793">
    <property type="term" value="C:condensed chromosome"/>
    <property type="evidence" value="ECO:0007669"/>
    <property type="project" value="EnsemblMetazoa"/>
</dbReference>
<keyword evidence="4" id="KW-0862">Zinc</keyword>
<dbReference type="SUPFAM" id="SSF49879">
    <property type="entry name" value="SMAD/FHA domain"/>
    <property type="match status" value="1"/>
</dbReference>
<evidence type="ECO:0000256" key="2">
    <source>
        <dbReference type="ARBA" id="ARBA00022490"/>
    </source>
</evidence>
<keyword evidence="3" id="KW-0479">Metal-binding</keyword>
<dbReference type="Proteomes" id="UP000483820">
    <property type="component" value="Chromosome X"/>
</dbReference>
<dbReference type="SUPFAM" id="SSF56366">
    <property type="entry name" value="SMAD MH1 domain"/>
    <property type="match status" value="1"/>
</dbReference>
<dbReference type="GO" id="GO:0030154">
    <property type="term" value="P:cell differentiation"/>
    <property type="evidence" value="ECO:0007669"/>
    <property type="project" value="TreeGrafter"/>
</dbReference>
<protein>
    <submittedName>
        <fullName evidence="13">Uncharacterized protein</fullName>
    </submittedName>
</protein>
<keyword evidence="7 9" id="KW-0804">Transcription</keyword>
<feature type="domain" description="MH1" evidence="11">
    <location>
        <begin position="171"/>
        <end position="320"/>
    </location>
</feature>
<dbReference type="PANTHER" id="PTHR13703">
    <property type="entry name" value="SMAD"/>
    <property type="match status" value="1"/>
</dbReference>
<dbReference type="GO" id="GO:0050829">
    <property type="term" value="P:defense response to Gram-negative bacterium"/>
    <property type="evidence" value="ECO:0007669"/>
    <property type="project" value="EnsemblMetazoa"/>
</dbReference>
<dbReference type="PROSITE" id="PS51075">
    <property type="entry name" value="MH1"/>
    <property type="match status" value="1"/>
</dbReference>
<gene>
    <name evidence="13" type="ORF">GCK72_022212</name>
</gene>
<dbReference type="GO" id="GO:0008340">
    <property type="term" value="P:determination of adult lifespan"/>
    <property type="evidence" value="ECO:0007669"/>
    <property type="project" value="EnsemblMetazoa"/>
</dbReference>
<feature type="region of interest" description="Disordered" evidence="10">
    <location>
        <begin position="324"/>
        <end position="366"/>
    </location>
</feature>
<dbReference type="InterPro" id="IPR003619">
    <property type="entry name" value="MAD_homology1_Dwarfin-type"/>
</dbReference>
<dbReference type="GO" id="GO:0005737">
    <property type="term" value="C:cytoplasm"/>
    <property type="evidence" value="ECO:0007669"/>
    <property type="project" value="UniProtKB-SubCell"/>
</dbReference>
<reference evidence="13 14" key="1">
    <citation type="submission" date="2019-12" db="EMBL/GenBank/DDBJ databases">
        <title>Chromosome-level assembly of the Caenorhabditis remanei genome.</title>
        <authorList>
            <person name="Teterina A.A."/>
            <person name="Willis J.H."/>
            <person name="Phillips P.C."/>
        </authorList>
    </citation>
    <scope>NUCLEOTIDE SEQUENCE [LARGE SCALE GENOMIC DNA]</scope>
    <source>
        <strain evidence="13 14">PX506</strain>
        <tissue evidence="13">Whole organism</tissue>
    </source>
</reference>
<dbReference type="InterPro" id="IPR001132">
    <property type="entry name" value="SMAD_dom_Dwarfin-type"/>
</dbReference>
<dbReference type="InterPro" id="IPR017855">
    <property type="entry name" value="SMAD-like_dom_sf"/>
</dbReference>
<dbReference type="GO" id="GO:0060395">
    <property type="term" value="P:SMAD protein signal transduction"/>
    <property type="evidence" value="ECO:0007669"/>
    <property type="project" value="TreeGrafter"/>
</dbReference>
<dbReference type="SMART" id="SM00523">
    <property type="entry name" value="DWA"/>
    <property type="match status" value="1"/>
</dbReference>
<feature type="region of interest" description="Disordered" evidence="10">
    <location>
        <begin position="1"/>
        <end position="45"/>
    </location>
</feature>
<evidence type="ECO:0000256" key="10">
    <source>
        <dbReference type="SAM" id="MobiDB-lite"/>
    </source>
</evidence>
<organism evidence="13 14">
    <name type="scientific">Caenorhabditis remanei</name>
    <name type="common">Caenorhabditis vulgaris</name>
    <dbReference type="NCBI Taxonomy" id="31234"/>
    <lineage>
        <taxon>Eukaryota</taxon>
        <taxon>Metazoa</taxon>
        <taxon>Ecdysozoa</taxon>
        <taxon>Nematoda</taxon>
        <taxon>Chromadorea</taxon>
        <taxon>Rhabditida</taxon>
        <taxon>Rhabditina</taxon>
        <taxon>Rhabditomorpha</taxon>
        <taxon>Rhabditoidea</taxon>
        <taxon>Rhabditidae</taxon>
        <taxon>Peloderinae</taxon>
        <taxon>Caenorhabditis</taxon>
    </lineage>
</organism>
<feature type="compositionally biased region" description="Polar residues" evidence="10">
    <location>
        <begin position="21"/>
        <end position="31"/>
    </location>
</feature>
<name>A0A6A5FTD7_CAERE</name>
<keyword evidence="2 9" id="KW-0963">Cytoplasm</keyword>
<dbReference type="SMART" id="SM00524">
    <property type="entry name" value="DWB"/>
    <property type="match status" value="1"/>
</dbReference>
<dbReference type="InterPro" id="IPR008984">
    <property type="entry name" value="SMAD_FHA_dom_sf"/>
</dbReference>
<accession>A0A6A5FTD7</accession>
<evidence type="ECO:0000259" key="12">
    <source>
        <dbReference type="PROSITE" id="PS51076"/>
    </source>
</evidence>
<dbReference type="GO" id="GO:0046872">
    <property type="term" value="F:metal ion binding"/>
    <property type="evidence" value="ECO:0007669"/>
    <property type="project" value="UniProtKB-KW"/>
</dbReference>
<feature type="domain" description="MH2" evidence="12">
    <location>
        <begin position="747"/>
        <end position="975"/>
    </location>
</feature>
<evidence type="ECO:0000259" key="11">
    <source>
        <dbReference type="PROSITE" id="PS51075"/>
    </source>
</evidence>
<comment type="caution">
    <text evidence="13">The sequence shown here is derived from an EMBL/GenBank/DDBJ whole genome shotgun (WGS) entry which is preliminary data.</text>
</comment>